<gene>
    <name evidence="1" type="ORF">IQ249_12710</name>
</gene>
<name>A0A8J7DX24_9CYAN</name>
<evidence type="ECO:0000313" key="2">
    <source>
        <dbReference type="Proteomes" id="UP000654482"/>
    </source>
</evidence>
<proteinExistence type="predicted"/>
<organism evidence="1 2">
    <name type="scientific">Lusitaniella coriacea LEGE 07157</name>
    <dbReference type="NCBI Taxonomy" id="945747"/>
    <lineage>
        <taxon>Bacteria</taxon>
        <taxon>Bacillati</taxon>
        <taxon>Cyanobacteriota</taxon>
        <taxon>Cyanophyceae</taxon>
        <taxon>Spirulinales</taxon>
        <taxon>Lusitaniellaceae</taxon>
        <taxon>Lusitaniella</taxon>
    </lineage>
</organism>
<dbReference type="Proteomes" id="UP000654482">
    <property type="component" value="Unassembled WGS sequence"/>
</dbReference>
<keyword evidence="2" id="KW-1185">Reference proteome</keyword>
<protein>
    <submittedName>
        <fullName evidence="1">Uncharacterized protein</fullName>
    </submittedName>
</protein>
<accession>A0A8J7DX24</accession>
<dbReference type="RefSeq" id="WP_194029852.1">
    <property type="nucleotide sequence ID" value="NZ_JADEWZ010000017.1"/>
</dbReference>
<evidence type="ECO:0000313" key="1">
    <source>
        <dbReference type="EMBL" id="MBE9116761.1"/>
    </source>
</evidence>
<comment type="caution">
    <text evidence="1">The sequence shown here is derived from an EMBL/GenBank/DDBJ whole genome shotgun (WGS) entry which is preliminary data.</text>
</comment>
<reference evidence="1" key="1">
    <citation type="submission" date="2020-10" db="EMBL/GenBank/DDBJ databases">
        <authorList>
            <person name="Castelo-Branco R."/>
            <person name="Eusebio N."/>
            <person name="Adriana R."/>
            <person name="Vieira A."/>
            <person name="Brugerolle De Fraissinette N."/>
            <person name="Rezende De Castro R."/>
            <person name="Schneider M.P."/>
            <person name="Vasconcelos V."/>
            <person name="Leao P.N."/>
        </authorList>
    </citation>
    <scope>NUCLEOTIDE SEQUENCE</scope>
    <source>
        <strain evidence="1">LEGE 07157</strain>
    </source>
</reference>
<sequence length="250" mass="28627">MCIFSSNIRSVSATRIFARRSENGGQFLAYSMTYTADRELAMILPLPVPASSPDDAIRFIDLSDYSDFFDDLYCGFPPMRSIAPTQGNLLKVYEVGSFEASFVPSRNHFIRLDSRFRLPDNVWDRLPQYNDYGFAVFKLKAGEKNVHPMAFEFPRRDRATLFFPTLHVHRKEVEPTAEFNHILYKQSQHKPKLSADWEISSSSYPSRVLAAKEFVDIPKTQGIIEPEMPIEKGVLDGVYVNQDVVVRDVN</sequence>
<dbReference type="AlphaFoldDB" id="A0A8J7DX24"/>
<dbReference type="EMBL" id="JADEWZ010000017">
    <property type="protein sequence ID" value="MBE9116761.1"/>
    <property type="molecule type" value="Genomic_DNA"/>
</dbReference>